<gene>
    <name evidence="1" type="ORF">ABII15_14815</name>
</gene>
<sequence length="103" mass="11238">MAGNIALSYPEIERVSGVLDTSVDSTLVPRMSEAKQEVETLLTNGLVLSKSSPQLTDQYNDFNTKLTDAMNAIKSFADQFRQIKTSFESMDADIAEKVASSGK</sequence>
<dbReference type="AlphaFoldDB" id="A0AAU8ISJ6"/>
<dbReference type="Gene3D" id="1.10.287.1060">
    <property type="entry name" value="ESAT-6-like"/>
    <property type="match status" value="1"/>
</dbReference>
<reference evidence="1" key="1">
    <citation type="submission" date="2024-06" db="EMBL/GenBank/DDBJ databases">
        <title>Streptomyces sp. strain HUAS MG91 genome sequences.</title>
        <authorList>
            <person name="Mo P."/>
        </authorList>
    </citation>
    <scope>NUCLEOTIDE SEQUENCE</scope>
    <source>
        <strain evidence="1">HUAS MG91</strain>
    </source>
</reference>
<proteinExistence type="predicted"/>
<accession>A0AAU8ISJ6</accession>
<dbReference type="EMBL" id="CP159534">
    <property type="protein sequence ID" value="XCJ71167.1"/>
    <property type="molecule type" value="Genomic_DNA"/>
</dbReference>
<name>A0AAU8ISJ6_9ACTN</name>
<dbReference type="KEGG" id="stac:ABII15_14815"/>
<dbReference type="RefSeq" id="WP_111662246.1">
    <property type="nucleotide sequence ID" value="NZ_CP159534.1"/>
</dbReference>
<evidence type="ECO:0000313" key="1">
    <source>
        <dbReference type="EMBL" id="XCJ71167.1"/>
    </source>
</evidence>
<organism evidence="1">
    <name type="scientific">Streptomyces tabacisoli</name>
    <dbReference type="NCBI Taxonomy" id="3156398"/>
    <lineage>
        <taxon>Bacteria</taxon>
        <taxon>Bacillati</taxon>
        <taxon>Actinomycetota</taxon>
        <taxon>Actinomycetes</taxon>
        <taxon>Kitasatosporales</taxon>
        <taxon>Streptomycetaceae</taxon>
        <taxon>Streptomyces</taxon>
    </lineage>
</organism>
<protein>
    <submittedName>
        <fullName evidence="1">Uncharacterized protein</fullName>
    </submittedName>
</protein>